<dbReference type="EMBL" id="CM017327">
    <property type="protein sequence ID" value="KAE8099120.1"/>
    <property type="molecule type" value="Genomic_DNA"/>
</dbReference>
<name>A0A5N6RLU4_9ROSI</name>
<keyword evidence="2" id="KW-1015">Disulfide bond</keyword>
<evidence type="ECO:0000313" key="5">
    <source>
        <dbReference type="Proteomes" id="UP000327013"/>
    </source>
</evidence>
<organism evidence="4 5">
    <name type="scientific">Carpinus fangiana</name>
    <dbReference type="NCBI Taxonomy" id="176857"/>
    <lineage>
        <taxon>Eukaryota</taxon>
        <taxon>Viridiplantae</taxon>
        <taxon>Streptophyta</taxon>
        <taxon>Embryophyta</taxon>
        <taxon>Tracheophyta</taxon>
        <taxon>Spermatophyta</taxon>
        <taxon>Magnoliopsida</taxon>
        <taxon>eudicotyledons</taxon>
        <taxon>Gunneridae</taxon>
        <taxon>Pentapetalae</taxon>
        <taxon>rosids</taxon>
        <taxon>fabids</taxon>
        <taxon>Fagales</taxon>
        <taxon>Betulaceae</taxon>
        <taxon>Carpinus</taxon>
    </lineage>
</organism>
<feature type="signal peptide" evidence="3">
    <location>
        <begin position="1"/>
        <end position="26"/>
    </location>
</feature>
<evidence type="ECO:0000256" key="3">
    <source>
        <dbReference type="SAM" id="SignalP"/>
    </source>
</evidence>
<evidence type="ECO:0000256" key="2">
    <source>
        <dbReference type="PIRSR" id="PIRSR002703-1"/>
    </source>
</evidence>
<feature type="disulfide bond" evidence="2">
    <location>
        <begin position="163"/>
        <end position="227"/>
    </location>
</feature>
<dbReference type="Gene3D" id="2.60.110.10">
    <property type="entry name" value="Thaumatin"/>
    <property type="match status" value="1"/>
</dbReference>
<evidence type="ECO:0000313" key="4">
    <source>
        <dbReference type="EMBL" id="KAE8099120.1"/>
    </source>
</evidence>
<feature type="disulfide bond" evidence="2">
    <location>
        <begin position="101"/>
        <end position="108"/>
    </location>
</feature>
<evidence type="ECO:0000256" key="1">
    <source>
        <dbReference type="ARBA" id="ARBA00010607"/>
    </source>
</evidence>
<feature type="disulfide bond" evidence="2">
    <location>
        <begin position="158"/>
        <end position="244"/>
    </location>
</feature>
<dbReference type="AlphaFoldDB" id="A0A5N6RLU4"/>
<reference evidence="4 5" key="1">
    <citation type="submission" date="2019-06" db="EMBL/GenBank/DDBJ databases">
        <title>A chromosomal-level reference genome of Carpinus fangiana (Coryloideae, Betulaceae).</title>
        <authorList>
            <person name="Yang X."/>
            <person name="Wang Z."/>
            <person name="Zhang L."/>
            <person name="Hao G."/>
            <person name="Liu J."/>
            <person name="Yang Y."/>
        </authorList>
    </citation>
    <scope>NUCLEOTIDE SEQUENCE [LARGE SCALE GENOMIC DNA]</scope>
    <source>
        <strain evidence="4">Cfa_2016G</strain>
        <tissue evidence="4">Leaf</tissue>
    </source>
</reference>
<comment type="similarity">
    <text evidence="1">Belongs to the thaumatin family.</text>
</comment>
<dbReference type="PIRSF" id="PIRSF002703">
    <property type="entry name" value="Thaumatin"/>
    <property type="match status" value="1"/>
</dbReference>
<dbReference type="PANTHER" id="PTHR31048">
    <property type="entry name" value="OS03G0233200 PROTEIN"/>
    <property type="match status" value="1"/>
</dbReference>
<dbReference type="SUPFAM" id="SSF49870">
    <property type="entry name" value="Osmotin, thaumatin-like protein"/>
    <property type="match status" value="1"/>
</dbReference>
<dbReference type="InterPro" id="IPR017949">
    <property type="entry name" value="Thaumatin_CS"/>
</dbReference>
<dbReference type="Pfam" id="PF00314">
    <property type="entry name" value="Thaumatin"/>
    <property type="match status" value="1"/>
</dbReference>
<sequence>MGRRLLLSGTALITLLTISSLSEVGAASFKIVNNCRSTIWPALITAKTASETEQLPTTGFALKSGESKNISIPTPWVGRIWGRTHCGQDSSGNFTCLTGDCGTGALECDGSFGQPPFTFAEFSINNIEGLDFYDVTVVDGFNLPMLVVPKVTSGERACGTTGCLVDLNGACPKVLSVERGDGRVGVVACSNALYLEALEGNPKPLMDPSVSTKYRWSLYSRFFRSACPRAYTDPYEDRTATLTCASADYIITFCPSPNTGKTTE</sequence>
<dbReference type="InterPro" id="IPR037176">
    <property type="entry name" value="Osmotin/thaumatin-like_sf"/>
</dbReference>
<evidence type="ECO:0008006" key="6">
    <source>
        <dbReference type="Google" id="ProtNLM"/>
    </source>
</evidence>
<dbReference type="FunFam" id="2.60.110.10:FF:000004">
    <property type="entry name" value="THAUMATIN-LIKE PROTEIN 1"/>
    <property type="match status" value="1"/>
</dbReference>
<dbReference type="PROSITE" id="PS51367">
    <property type="entry name" value="THAUMATIN_2"/>
    <property type="match status" value="1"/>
</dbReference>
<gene>
    <name evidence="4" type="ORF">FH972_017125</name>
</gene>
<dbReference type="OrthoDB" id="430315at2759"/>
<feature type="disulfide bond" evidence="2">
    <location>
        <begin position="171"/>
        <end position="189"/>
    </location>
</feature>
<protein>
    <recommendedName>
        <fullName evidence="6">Thaumatin-like protein</fullName>
    </recommendedName>
</protein>
<dbReference type="Proteomes" id="UP000327013">
    <property type="component" value="Chromosome 7"/>
</dbReference>
<proteinExistence type="inferred from homology"/>
<keyword evidence="5" id="KW-1185">Reference proteome</keyword>
<dbReference type="SMART" id="SM00205">
    <property type="entry name" value="THN"/>
    <property type="match status" value="1"/>
</dbReference>
<dbReference type="InterPro" id="IPR001938">
    <property type="entry name" value="Thaumatin"/>
</dbReference>
<keyword evidence="3" id="KW-0732">Signal</keyword>
<accession>A0A5N6RLU4</accession>
<feature type="chain" id="PRO_5024338448" description="Thaumatin-like protein" evidence="3">
    <location>
        <begin position="27"/>
        <end position="264"/>
    </location>
</feature>
<feature type="disulfide bond" evidence="2">
    <location>
        <begin position="35"/>
        <end position="254"/>
    </location>
</feature>
<feature type="disulfide bond" evidence="2">
    <location>
        <begin position="86"/>
        <end position="96"/>
    </location>
</feature>
<dbReference type="PRINTS" id="PR00347">
    <property type="entry name" value="THAUMATIN"/>
</dbReference>
<dbReference type="PROSITE" id="PS00316">
    <property type="entry name" value="THAUMATIN_1"/>
    <property type="match status" value="1"/>
</dbReference>